<evidence type="ECO:0000313" key="10">
    <source>
        <dbReference type="Proteomes" id="UP000235363"/>
    </source>
</evidence>
<name>A0A2N6SXP5_9CORY</name>
<dbReference type="HAMAP" id="MF_01057">
    <property type="entry name" value="tRNA_methyltr_TrmB"/>
    <property type="match status" value="1"/>
</dbReference>
<organism evidence="9 10">
    <name type="scientific">Corynebacterium xerosis</name>
    <dbReference type="NCBI Taxonomy" id="1725"/>
    <lineage>
        <taxon>Bacteria</taxon>
        <taxon>Bacillati</taxon>
        <taxon>Actinomycetota</taxon>
        <taxon>Actinomycetes</taxon>
        <taxon>Mycobacteriales</taxon>
        <taxon>Corynebacteriaceae</taxon>
        <taxon>Corynebacterium</taxon>
    </lineage>
</organism>
<keyword evidence="6 7" id="KW-0819">tRNA processing</keyword>
<dbReference type="InterPro" id="IPR055361">
    <property type="entry name" value="tRNA_methyltr_TrmB_bact"/>
</dbReference>
<dbReference type="PANTHER" id="PTHR23417">
    <property type="entry name" value="3-DEOXY-D-MANNO-OCTULOSONIC-ACID TRANSFERASE/TRNA GUANINE-N 7 - -METHYLTRANSFERASE"/>
    <property type="match status" value="1"/>
</dbReference>
<dbReference type="Gene3D" id="3.40.50.150">
    <property type="entry name" value="Vaccinia Virus protein VP39"/>
    <property type="match status" value="1"/>
</dbReference>
<keyword evidence="4 7" id="KW-0808">Transferase</keyword>
<evidence type="ECO:0000313" key="9">
    <source>
        <dbReference type="EMBL" id="PMC61849.1"/>
    </source>
</evidence>
<feature type="binding site" evidence="7">
    <location>
        <position position="132"/>
    </location>
    <ligand>
        <name>S-adenosyl-L-methionine</name>
        <dbReference type="ChEBI" id="CHEBI:59789"/>
    </ligand>
</feature>
<dbReference type="EC" id="2.1.1.33" evidence="7"/>
<dbReference type="AlphaFoldDB" id="A0A2N6SXP5"/>
<feature type="binding site" evidence="7">
    <location>
        <position position="186"/>
    </location>
    <ligand>
        <name>substrate</name>
    </ligand>
</feature>
<dbReference type="EMBL" id="PNHF01000020">
    <property type="protein sequence ID" value="PMC61849.1"/>
    <property type="molecule type" value="Genomic_DNA"/>
</dbReference>
<comment type="caution">
    <text evidence="7">Lacks conserved residue(s) required for the propagation of feature annotation.</text>
</comment>
<feature type="binding site" evidence="7">
    <location>
        <begin position="255"/>
        <end position="258"/>
    </location>
    <ligand>
        <name>substrate</name>
    </ligand>
</feature>
<dbReference type="CDD" id="cd02440">
    <property type="entry name" value="AdoMet_MTases"/>
    <property type="match status" value="1"/>
</dbReference>
<evidence type="ECO:0000256" key="5">
    <source>
        <dbReference type="ARBA" id="ARBA00022691"/>
    </source>
</evidence>
<dbReference type="NCBIfam" id="TIGR00091">
    <property type="entry name" value="tRNA (guanosine(46)-N7)-methyltransferase TrmB"/>
    <property type="match status" value="1"/>
</dbReference>
<dbReference type="Pfam" id="PF02390">
    <property type="entry name" value="Methyltransf_4"/>
    <property type="match status" value="1"/>
</dbReference>
<dbReference type="InterPro" id="IPR003358">
    <property type="entry name" value="tRNA_(Gua-N-7)_MeTrfase_Trmb"/>
</dbReference>
<evidence type="ECO:0000256" key="4">
    <source>
        <dbReference type="ARBA" id="ARBA00022679"/>
    </source>
</evidence>
<dbReference type="PROSITE" id="PS51625">
    <property type="entry name" value="SAM_MT_TRMB"/>
    <property type="match status" value="1"/>
</dbReference>
<gene>
    <name evidence="7" type="primary">trmB</name>
    <name evidence="9" type="ORF">CJ204_09050</name>
</gene>
<comment type="function">
    <text evidence="2 7">Catalyzes the formation of N(7)-methylguanine at position 46 (m7G46) in tRNA.</text>
</comment>
<dbReference type="PANTHER" id="PTHR23417:SF14">
    <property type="entry name" value="PENTACOTRIPEPTIDE-REPEAT REGION OF PRORP DOMAIN-CONTAINING PROTEIN"/>
    <property type="match status" value="1"/>
</dbReference>
<reference evidence="9 10" key="1">
    <citation type="submission" date="2017-09" db="EMBL/GenBank/DDBJ databases">
        <title>Bacterial strain isolated from the female urinary microbiota.</title>
        <authorList>
            <person name="Thomas-White K."/>
            <person name="Kumar N."/>
            <person name="Forster S."/>
            <person name="Putonti C."/>
            <person name="Lawley T."/>
            <person name="Wolfe A.J."/>
        </authorList>
    </citation>
    <scope>NUCLEOTIDE SEQUENCE [LARGE SCALE GENOMIC DNA]</scope>
    <source>
        <strain evidence="9 10">UMB0908</strain>
    </source>
</reference>
<feature type="region of interest" description="Disordered" evidence="8">
    <location>
        <begin position="280"/>
        <end position="303"/>
    </location>
</feature>
<feature type="binding site" evidence="7">
    <location>
        <position position="159"/>
    </location>
    <ligand>
        <name>S-adenosyl-L-methionine</name>
        <dbReference type="ChEBI" id="CHEBI:59789"/>
    </ligand>
</feature>
<protein>
    <recommendedName>
        <fullName evidence="7">tRNA (guanine-N(7)-)-methyltransferase</fullName>
        <ecNumber evidence="7">2.1.1.33</ecNumber>
    </recommendedName>
    <alternativeName>
        <fullName evidence="7">tRNA (guanine(46)-N(7))-methyltransferase</fullName>
    </alternativeName>
    <alternativeName>
        <fullName evidence="7">tRNA(m7G46)-methyltransferase</fullName>
    </alternativeName>
</protein>
<keyword evidence="5 7" id="KW-0949">S-adenosyl-L-methionine</keyword>
<accession>A0A2N6SXP5</accession>
<feature type="binding site" evidence="7">
    <location>
        <position position="218"/>
    </location>
    <ligand>
        <name>substrate</name>
    </ligand>
</feature>
<evidence type="ECO:0000256" key="2">
    <source>
        <dbReference type="ARBA" id="ARBA00003015"/>
    </source>
</evidence>
<dbReference type="GO" id="GO:0008176">
    <property type="term" value="F:tRNA (guanine(46)-N7)-methyltransferase activity"/>
    <property type="evidence" value="ECO:0007669"/>
    <property type="project" value="UniProtKB-UniRule"/>
</dbReference>
<dbReference type="UniPathway" id="UPA00989"/>
<comment type="catalytic activity">
    <reaction evidence="1 7">
        <text>guanosine(46) in tRNA + S-adenosyl-L-methionine = N(7)-methylguanosine(46) in tRNA + S-adenosyl-L-homocysteine</text>
        <dbReference type="Rhea" id="RHEA:42708"/>
        <dbReference type="Rhea" id="RHEA-COMP:10188"/>
        <dbReference type="Rhea" id="RHEA-COMP:10189"/>
        <dbReference type="ChEBI" id="CHEBI:57856"/>
        <dbReference type="ChEBI" id="CHEBI:59789"/>
        <dbReference type="ChEBI" id="CHEBI:74269"/>
        <dbReference type="ChEBI" id="CHEBI:74480"/>
        <dbReference type="EC" id="2.1.1.33"/>
    </reaction>
</comment>
<dbReference type="GO" id="GO:0043527">
    <property type="term" value="C:tRNA methyltransferase complex"/>
    <property type="evidence" value="ECO:0007669"/>
    <property type="project" value="TreeGrafter"/>
</dbReference>
<comment type="similarity">
    <text evidence="7">Belongs to the class I-like SAM-binding methyltransferase superfamily. TrmB family.</text>
</comment>
<evidence type="ECO:0000256" key="8">
    <source>
        <dbReference type="SAM" id="MobiDB-lite"/>
    </source>
</evidence>
<keyword evidence="3 7" id="KW-0489">Methyltransferase</keyword>
<feature type="region of interest" description="Disordered" evidence="8">
    <location>
        <begin position="1"/>
        <end position="41"/>
    </location>
</feature>
<dbReference type="Proteomes" id="UP000235363">
    <property type="component" value="Unassembled WGS sequence"/>
</dbReference>
<dbReference type="RefSeq" id="WP_102213623.1">
    <property type="nucleotide sequence ID" value="NZ_PNHF01000020.1"/>
</dbReference>
<feature type="binding site" evidence="7">
    <location>
        <position position="107"/>
    </location>
    <ligand>
        <name>S-adenosyl-L-methionine</name>
        <dbReference type="ChEBI" id="CHEBI:59789"/>
    </ligand>
</feature>
<evidence type="ECO:0000256" key="7">
    <source>
        <dbReference type="HAMAP-Rule" id="MF_01057"/>
    </source>
</evidence>
<evidence type="ECO:0000256" key="3">
    <source>
        <dbReference type="ARBA" id="ARBA00022603"/>
    </source>
</evidence>
<evidence type="ECO:0000256" key="1">
    <source>
        <dbReference type="ARBA" id="ARBA00000142"/>
    </source>
</evidence>
<proteinExistence type="inferred from homology"/>
<sequence length="303" mass="33247">MTNSDTPDTNIAAGDGTASAHPDSASDATRVPDFGKGALPYGRPMQTEFDDGLEYPRIGGVSFRRGTLTPGQSAIWDENWDRVGTVLSDEKIDVEEWFGRTGPTIVEIGCGTGTSTVAMAPKEADHNIIAVELYKPGLAKLLSAMTREGVDNIRMVRGDGVEVLQRMIAPESLDGVRLFFPDPWPKARHHKRRILQSGTLRLIASRLKPGGLFHAATDHAGYAEWIEELRDVEPALEPIAWPWPESPMLLDRPTTKFENRGLNLDHDIHEFVWRKRSDAADAANSADAANTADPADATREDAR</sequence>
<dbReference type="STRING" id="1725.WU86_10610"/>
<dbReference type="InterPro" id="IPR029063">
    <property type="entry name" value="SAM-dependent_MTases_sf"/>
</dbReference>
<feature type="compositionally biased region" description="Low complexity" evidence="8">
    <location>
        <begin position="280"/>
        <end position="295"/>
    </location>
</feature>
<comment type="pathway">
    <text evidence="7">tRNA modification; N(7)-methylguanine-tRNA biosynthesis.</text>
</comment>
<evidence type="ECO:0000256" key="6">
    <source>
        <dbReference type="ARBA" id="ARBA00022694"/>
    </source>
</evidence>
<dbReference type="SUPFAM" id="SSF53335">
    <property type="entry name" value="S-adenosyl-L-methionine-dependent methyltransferases"/>
    <property type="match status" value="1"/>
</dbReference>
<feature type="binding site" evidence="7">
    <location>
        <position position="182"/>
    </location>
    <ligand>
        <name>S-adenosyl-L-methionine</name>
        <dbReference type="ChEBI" id="CHEBI:59789"/>
    </ligand>
</feature>
<comment type="caution">
    <text evidence="9">The sequence shown here is derived from an EMBL/GenBank/DDBJ whole genome shotgun (WGS) entry which is preliminary data.</text>
</comment>